<comment type="caution">
    <text evidence="1">The sequence shown here is derived from an EMBL/GenBank/DDBJ whole genome shotgun (WGS) entry which is preliminary data.</text>
</comment>
<evidence type="ECO:0000313" key="2">
    <source>
        <dbReference type="Proteomes" id="UP000027644"/>
    </source>
</evidence>
<protein>
    <submittedName>
        <fullName evidence="1">Cell shape-determining protein</fullName>
    </submittedName>
</protein>
<sequence>IDPAGIPIATVIQAQSGNGSPYYRTQIEPVAQLRNSNFVLVIPQKHTQIVDHYADATATNTLSINHD</sequence>
<proteinExistence type="predicted"/>
<dbReference type="AlphaFoldDB" id="A0A074V309"/>
<name>A0A074V309_9NEIS</name>
<evidence type="ECO:0000313" key="1">
    <source>
        <dbReference type="EMBL" id="KEP99802.1"/>
    </source>
</evidence>
<dbReference type="Proteomes" id="UP000027644">
    <property type="component" value="Unassembled WGS sequence"/>
</dbReference>
<accession>A0A074V309</accession>
<organism evidence="1 2">
    <name type="scientific">Snodgrassella alvi SCGC AB-598-J21</name>
    <dbReference type="NCBI Taxonomy" id="1385367"/>
    <lineage>
        <taxon>Bacteria</taxon>
        <taxon>Pseudomonadati</taxon>
        <taxon>Pseudomonadota</taxon>
        <taxon>Betaproteobacteria</taxon>
        <taxon>Neisseriales</taxon>
        <taxon>Neisseriaceae</taxon>
        <taxon>Snodgrassella</taxon>
    </lineage>
</organism>
<gene>
    <name evidence="1" type="ORF">SASC598J21_022390</name>
</gene>
<reference evidence="1 2" key="1">
    <citation type="journal article" date="2014" name="PLoS Genet.">
        <title>Hidden diversity in honey bee gut symbionts detected by single-cell genomics.</title>
        <authorList>
            <person name="Engel P."/>
            <person name="Stepanauskas R."/>
            <person name="Moran N."/>
        </authorList>
    </citation>
    <scope>NUCLEOTIDE SEQUENCE [LARGE SCALE GENOMIC DNA]</scope>
    <source>
        <strain evidence="1 2">SCGC AB-598-J21</strain>
    </source>
</reference>
<feature type="non-terminal residue" evidence="1">
    <location>
        <position position="1"/>
    </location>
</feature>
<dbReference type="EMBL" id="AVQL01000456">
    <property type="protein sequence ID" value="KEP99802.1"/>
    <property type="molecule type" value="Genomic_DNA"/>
</dbReference>